<dbReference type="RefSeq" id="WP_138187890.1">
    <property type="nucleotide sequence ID" value="NZ_LS992241.1"/>
</dbReference>
<sequence length="212" mass="23398">MGLSLVKKLTEVMQQVKYIQKSGFNKFHNYKYATEADVNEKVREELANRGVILIPNMKSHETREHTTAKGNREYIVTVEVEFTFMDGESGEAIAFTVFGQGQDPGDKATYKAFTGAQKYALMKALMIPTGDDPEGDSGVDERNAGNTESAAKKESTGRGGNNHPQKNNVKPSLEAKYKHIHGNTDGLPDFIKEHGADAEKVLTQMLMEQQGA</sequence>
<name>A0A383RFR4_PAEAL</name>
<accession>A0A383RFR4</accession>
<evidence type="ECO:0000256" key="1">
    <source>
        <dbReference type="SAM" id="MobiDB-lite"/>
    </source>
</evidence>
<evidence type="ECO:0008006" key="5">
    <source>
        <dbReference type="Google" id="ProtNLM"/>
    </source>
</evidence>
<evidence type="ECO:0000313" key="3">
    <source>
        <dbReference type="EMBL" id="SYX87689.1"/>
    </source>
</evidence>
<dbReference type="InterPro" id="IPR007499">
    <property type="entry name" value="ERF_bacteria_virus"/>
</dbReference>
<dbReference type="Pfam" id="PF04404">
    <property type="entry name" value="ERF"/>
    <property type="match status" value="1"/>
</dbReference>
<gene>
    <name evidence="2" type="ORF">PBLR_14359</name>
    <name evidence="3" type="ORF">PBLR_20033</name>
</gene>
<reference evidence="2" key="1">
    <citation type="submission" date="2018-08" db="EMBL/GenBank/DDBJ databases">
        <authorList>
            <person name="Ferrada E.E."/>
            <person name="Latorre B.A."/>
        </authorList>
    </citation>
    <scope>NUCLEOTIDE SEQUENCE</scope>
    <source>
        <strain evidence="2">Paenibacillus B-LR1</strain>
    </source>
</reference>
<reference evidence="4" key="2">
    <citation type="submission" date="2018-08" db="EMBL/GenBank/DDBJ databases">
        <authorList>
            <person name="Chevrot R."/>
        </authorList>
    </citation>
    <scope>NUCLEOTIDE SEQUENCE [LARGE SCALE GENOMIC DNA]</scope>
</reference>
<dbReference type="EMBL" id="LS992241">
    <property type="protein sequence ID" value="SYX87689.1"/>
    <property type="molecule type" value="Genomic_DNA"/>
</dbReference>
<dbReference type="Proteomes" id="UP000304148">
    <property type="component" value="Chromosome"/>
</dbReference>
<dbReference type="EMBL" id="LS992241">
    <property type="protein sequence ID" value="SYX85937.1"/>
    <property type="molecule type" value="Genomic_DNA"/>
</dbReference>
<feature type="region of interest" description="Disordered" evidence="1">
    <location>
        <begin position="130"/>
        <end position="169"/>
    </location>
</feature>
<evidence type="ECO:0000313" key="4">
    <source>
        <dbReference type="Proteomes" id="UP000304148"/>
    </source>
</evidence>
<protein>
    <recommendedName>
        <fullName evidence="5">ERF superfamily protein</fullName>
    </recommendedName>
</protein>
<dbReference type="AlphaFoldDB" id="A0A383RFR4"/>
<proteinExistence type="predicted"/>
<evidence type="ECO:0000313" key="2">
    <source>
        <dbReference type="EMBL" id="SYX85937.1"/>
    </source>
</evidence>
<organism evidence="2 4">
    <name type="scientific">Paenibacillus alvei</name>
    <name type="common">Bacillus alvei</name>
    <dbReference type="NCBI Taxonomy" id="44250"/>
    <lineage>
        <taxon>Bacteria</taxon>
        <taxon>Bacillati</taxon>
        <taxon>Bacillota</taxon>
        <taxon>Bacilli</taxon>
        <taxon>Bacillales</taxon>
        <taxon>Paenibacillaceae</taxon>
        <taxon>Paenibacillus</taxon>
    </lineage>
</organism>